<dbReference type="Gene3D" id="3.10.129.10">
    <property type="entry name" value="Hotdog Thioesterase"/>
    <property type="match status" value="1"/>
</dbReference>
<dbReference type="eggNOG" id="COG0824">
    <property type="taxonomic scope" value="Bacteria"/>
</dbReference>
<dbReference type="SUPFAM" id="SSF54637">
    <property type="entry name" value="Thioesterase/thiol ester dehydrase-isomerase"/>
    <property type="match status" value="1"/>
</dbReference>
<dbReference type="GO" id="GO:0047617">
    <property type="term" value="F:fatty acyl-CoA hydrolase activity"/>
    <property type="evidence" value="ECO:0007669"/>
    <property type="project" value="TreeGrafter"/>
</dbReference>
<dbReference type="NCBIfam" id="TIGR02799">
    <property type="entry name" value="thio_ybgC"/>
    <property type="match status" value="1"/>
</dbReference>
<evidence type="ECO:0000256" key="1">
    <source>
        <dbReference type="ARBA" id="ARBA00005953"/>
    </source>
</evidence>
<keyword evidence="6" id="KW-1185">Reference proteome</keyword>
<feature type="region of interest" description="Disordered" evidence="3">
    <location>
        <begin position="1"/>
        <end position="47"/>
    </location>
</feature>
<keyword evidence="2" id="KW-0378">Hydrolase</keyword>
<reference evidence="5 6" key="1">
    <citation type="journal article" date="2007" name="Appl. Environ. Microbiol.">
        <title>Rhizobial factors required for stem nodule maturation and maintenance in Sesbania rostrata-Azorhizobium caulinodans ORS571 symbiosis.</title>
        <authorList>
            <person name="Suzuki S."/>
            <person name="Aono T."/>
            <person name="Lee KB."/>
            <person name="Suzuki T."/>
            <person name="Liu CT."/>
            <person name="Miwa H."/>
            <person name="Wakao S."/>
            <person name="Iki T."/>
            <person name="Oyaizu H."/>
        </authorList>
    </citation>
    <scope>NUCLEOTIDE SEQUENCE [LARGE SCALE GENOMIC DNA]</scope>
    <source>
        <strain evidence="6">ATCC 43989 / DSM 5975 / JCM 20966 / LMG 6465 / NBRC 14845 / NCIMB 13405 / ORS 571</strain>
    </source>
</reference>
<dbReference type="PANTHER" id="PTHR31793">
    <property type="entry name" value="4-HYDROXYBENZOYL-COA THIOESTERASE FAMILY MEMBER"/>
    <property type="match status" value="1"/>
</dbReference>
<proteinExistence type="inferred from homology"/>
<reference evidence="5 6" key="5">
    <citation type="journal article" date="2010" name="Appl. Environ. Microbiol.">
        <title>phrR-like gene praR of Azorhizobium caulinodans ORS571 is essential for symbiosis with Sesbania rostrata and is involved in expression of reb genes.</title>
        <authorList>
            <person name="Akiba N."/>
            <person name="Aono T."/>
            <person name="Toyazaki H."/>
            <person name="Sato S."/>
            <person name="Oyaizu H."/>
        </authorList>
    </citation>
    <scope>NUCLEOTIDE SEQUENCE [LARGE SCALE GENOMIC DNA]</scope>
    <source>
        <strain evidence="6">ATCC 43989 / DSM 5975 / JCM 20966 / LMG 6465 / NBRC 14845 / NCIMB 13405 / ORS 571</strain>
    </source>
</reference>
<gene>
    <name evidence="5" type="ordered locus">AZC_0520</name>
</gene>
<dbReference type="CDD" id="cd00586">
    <property type="entry name" value="4HBT"/>
    <property type="match status" value="1"/>
</dbReference>
<dbReference type="PANTHER" id="PTHR31793:SF37">
    <property type="entry name" value="ACYL-COA THIOESTER HYDROLASE YBGC"/>
    <property type="match status" value="1"/>
</dbReference>
<feature type="domain" description="Thioesterase" evidence="4">
    <location>
        <begin position="93"/>
        <end position="182"/>
    </location>
</feature>
<reference evidence="5 6" key="3">
    <citation type="journal article" date="2008" name="BMC Genomics">
        <title>The genome of the versatile nitrogen fixer Azorhizobium caulinodans ORS571.</title>
        <authorList>
            <person name="Lee KB."/>
            <person name="Backer P.D."/>
            <person name="Aono T."/>
            <person name="Liu CT."/>
            <person name="Suzuki S."/>
            <person name="Suzuki T."/>
            <person name="Kaneko T."/>
            <person name="Yamada M."/>
            <person name="Tabata S."/>
            <person name="Kupfer D.M."/>
            <person name="Najar F.Z."/>
            <person name="Wiley G.B."/>
            <person name="Roe B."/>
            <person name="Binnewies T.T."/>
            <person name="Ussery D.W."/>
            <person name="D'Haeze W."/>
            <person name="Herder J.D."/>
            <person name="Gevers D."/>
            <person name="Vereecke D."/>
            <person name="Holsters M."/>
            <person name="Oyaizu H."/>
        </authorList>
    </citation>
    <scope>NUCLEOTIDE SEQUENCE [LARGE SCALE GENOMIC DNA]</scope>
    <source>
        <strain evidence="6">ATCC 43989 / DSM 5975 / JCM 20966 / LMG 6465 / NBRC 14845 / NCIMB 13405 / ORS 571</strain>
    </source>
</reference>
<dbReference type="PROSITE" id="PS01328">
    <property type="entry name" value="4HBCOA_THIOESTERASE"/>
    <property type="match status" value="1"/>
</dbReference>
<organism evidence="5 6">
    <name type="scientific">Azorhizobium caulinodans (strain ATCC 43989 / DSM 5975 / JCM 20966 / LMG 6465 / NBRC 14845 / NCIMB 13405 / ORS 571)</name>
    <dbReference type="NCBI Taxonomy" id="438753"/>
    <lineage>
        <taxon>Bacteria</taxon>
        <taxon>Pseudomonadati</taxon>
        <taxon>Pseudomonadota</taxon>
        <taxon>Alphaproteobacteria</taxon>
        <taxon>Hyphomicrobiales</taxon>
        <taxon>Xanthobacteraceae</taxon>
        <taxon>Azorhizobium</taxon>
    </lineage>
</organism>
<dbReference type="InterPro" id="IPR006684">
    <property type="entry name" value="YbgC/YbaW"/>
</dbReference>
<dbReference type="Proteomes" id="UP000000270">
    <property type="component" value="Chromosome"/>
</dbReference>
<dbReference type="HOGENOM" id="CLU_1243233_0_0_5"/>
<evidence type="ECO:0000256" key="3">
    <source>
        <dbReference type="SAM" id="MobiDB-lite"/>
    </source>
</evidence>
<dbReference type="NCBIfam" id="TIGR00051">
    <property type="entry name" value="YbgC/FadM family acyl-CoA thioesterase"/>
    <property type="match status" value="1"/>
</dbReference>
<dbReference type="FunFam" id="3.10.129.10:FF:000004">
    <property type="entry name" value="Tol-pal system-associated acyl-CoA thioesterase"/>
    <property type="match status" value="1"/>
</dbReference>
<dbReference type="STRING" id="438753.AZC_0520"/>
<dbReference type="InterPro" id="IPR006683">
    <property type="entry name" value="Thioestr_dom"/>
</dbReference>
<name>A8IMA9_AZOC5</name>
<evidence type="ECO:0000259" key="4">
    <source>
        <dbReference type="Pfam" id="PF03061"/>
    </source>
</evidence>
<accession>A8IMA9</accession>
<evidence type="ECO:0000313" key="6">
    <source>
        <dbReference type="Proteomes" id="UP000000270"/>
    </source>
</evidence>
<dbReference type="InterPro" id="IPR014166">
    <property type="entry name" value="Tol-Pal_acyl-CoA_thioesterase"/>
</dbReference>
<dbReference type="AlphaFoldDB" id="A8IMA9"/>
<dbReference type="KEGG" id="azc:AZC_0520"/>
<comment type="similarity">
    <text evidence="1">Belongs to the 4-hydroxybenzoyl-CoA thioesterase family.</text>
</comment>
<reference evidence="5 6" key="6">
    <citation type="journal article" date="2011" name="Appl. Environ. Microbiol.">
        <title>Involvement of the azorhizobial chromosome partition gene (parA) in the onset of bacteroid differentiation during Sesbania rostrata stem nodule development.</title>
        <authorList>
            <person name="Liu CT."/>
            <person name="Lee KB."/>
            <person name="Wang YS."/>
            <person name="Peng MH."/>
            <person name="Lee KT."/>
            <person name="Suzuki S."/>
            <person name="Suzuki T."/>
            <person name="Oyaizu H."/>
        </authorList>
    </citation>
    <scope>NUCLEOTIDE SEQUENCE [LARGE SCALE GENOMIC DNA]</scope>
    <source>
        <strain evidence="6">ATCC 43989 / DSM 5975 / JCM 20966 / LMG 6465 / NBRC 14845 / NCIMB 13405 / ORS 571</strain>
    </source>
</reference>
<dbReference type="EMBL" id="AP009384">
    <property type="protein sequence ID" value="BAF86518.1"/>
    <property type="molecule type" value="Genomic_DNA"/>
</dbReference>
<evidence type="ECO:0000256" key="2">
    <source>
        <dbReference type="ARBA" id="ARBA00022801"/>
    </source>
</evidence>
<protein>
    <submittedName>
        <fullName evidence="5">4-hydroxybenzoyl-CoA thioesterase</fullName>
    </submittedName>
</protein>
<dbReference type="InterPro" id="IPR008272">
    <property type="entry name" value="HB-CoA_thioesterase_AS"/>
</dbReference>
<dbReference type="InterPro" id="IPR050563">
    <property type="entry name" value="4-hydroxybenzoyl-CoA_TE"/>
</dbReference>
<reference evidence="6" key="2">
    <citation type="submission" date="2007-04" db="EMBL/GenBank/DDBJ databases">
        <title>Complete genome sequence of the nitrogen-fixing bacterium Azorhizobium caulinodans ORS571.</title>
        <authorList>
            <person name="Lee K.B."/>
            <person name="Backer P.D."/>
            <person name="Aono T."/>
            <person name="Liu C.T."/>
            <person name="Suzuki S."/>
            <person name="Suzuki T."/>
            <person name="Kaneko T."/>
            <person name="Yamada M."/>
            <person name="Tabata S."/>
            <person name="Kupfer D.M."/>
            <person name="Najar F.Z."/>
            <person name="Wiley G.B."/>
            <person name="Roe B."/>
            <person name="Binnewies T."/>
            <person name="Ussery D."/>
            <person name="Vereecke D."/>
            <person name="Gevers D."/>
            <person name="Holsters M."/>
            <person name="Oyaizu H."/>
        </authorList>
    </citation>
    <scope>NUCLEOTIDE SEQUENCE [LARGE SCALE GENOMIC DNA]</scope>
    <source>
        <strain evidence="6">ATCC 43989 / DSM 5975 / JCM 20966 / LMG 6465 / NBRC 14845 / NCIMB 13405 / ORS 571</strain>
    </source>
</reference>
<dbReference type="Pfam" id="PF03061">
    <property type="entry name" value="4HBT"/>
    <property type="match status" value="1"/>
</dbReference>
<reference evidence="5 6" key="4">
    <citation type="journal article" date="2009" name="Appl. Environ. Microbiol.">
        <title>Comparative genome-wide transcriptional profiling of Azorhizobium caulinodans ORS571 grown under free-living and symbiotic conditions.</title>
        <authorList>
            <person name="Tsukada S."/>
            <person name="Aono T."/>
            <person name="Akiba N."/>
            <person name="Lee KB."/>
            <person name="Liu CT."/>
            <person name="Toyazaki H."/>
            <person name="Oyaizu H."/>
        </authorList>
    </citation>
    <scope>NUCLEOTIDE SEQUENCE [LARGE SCALE GENOMIC DNA]</scope>
    <source>
        <strain evidence="6">ATCC 43989 / DSM 5975 / JCM 20966 / LMG 6465 / NBRC 14845 / NCIMB 13405 / ORS 571</strain>
    </source>
</reference>
<dbReference type="InterPro" id="IPR029069">
    <property type="entry name" value="HotDog_dom_sf"/>
</dbReference>
<sequence>MRAGSHQERGKSPLPLGYGRGGRGPRPDACGRGAVGHPNGSKFEDDGMKLDLTGERAMTPGEREAYPHLAGRLIPGGHCLGLRVYYEDTDFSGIVYHANYLKFMERGRSDYMRLLGVVQGELFAEAAAEAPGFHFVVRSMQIDFKKPARIDDVLEVVTLSKDVAGASITLAQSVRRGEEELVSALVRVAFVSQGRAKRIPDALRRATLEDATVVAGAVAPQR</sequence>
<evidence type="ECO:0000313" key="5">
    <source>
        <dbReference type="EMBL" id="BAF86518.1"/>
    </source>
</evidence>
<feature type="compositionally biased region" description="Basic and acidic residues" evidence="3">
    <location>
        <begin position="1"/>
        <end position="11"/>
    </location>
</feature>